<sequence>MAAVILFTGLFCAAVGCVVGAAIGSAHGVDERLRAAGITRRSGQLLTEAGQILNRLVTVTDLDGDLAADILSPASRKRIDAWLSDYRKEINH</sequence>
<proteinExistence type="predicted"/>
<protein>
    <submittedName>
        <fullName evidence="1">Uncharacterized protein</fullName>
    </submittedName>
</protein>
<evidence type="ECO:0000313" key="2">
    <source>
        <dbReference type="Proteomes" id="UP000248924"/>
    </source>
</evidence>
<accession>A0A2W2E996</accession>
<dbReference type="Proteomes" id="UP000248924">
    <property type="component" value="Unassembled WGS sequence"/>
</dbReference>
<keyword evidence="2" id="KW-1185">Reference proteome</keyword>
<dbReference type="AlphaFoldDB" id="A0A2W2E996"/>
<evidence type="ECO:0000313" key="1">
    <source>
        <dbReference type="EMBL" id="PZG06087.1"/>
    </source>
</evidence>
<dbReference type="RefSeq" id="WP_111219711.1">
    <property type="nucleotide sequence ID" value="NZ_POTY01000370.1"/>
</dbReference>
<reference evidence="1 2" key="1">
    <citation type="submission" date="2018-01" db="EMBL/GenBank/DDBJ databases">
        <title>Draft genome sequence of Jishengella sp. NA12.</title>
        <authorList>
            <person name="Sahin N."/>
            <person name="Ay H."/>
            <person name="Saygin H."/>
        </authorList>
    </citation>
    <scope>NUCLEOTIDE SEQUENCE [LARGE SCALE GENOMIC DNA]</scope>
    <source>
        <strain evidence="1 2">NA12</strain>
    </source>
</reference>
<organism evidence="1 2">
    <name type="scientific">Micromonospora craterilacus</name>
    <dbReference type="NCBI Taxonomy" id="1655439"/>
    <lineage>
        <taxon>Bacteria</taxon>
        <taxon>Bacillati</taxon>
        <taxon>Actinomycetota</taxon>
        <taxon>Actinomycetes</taxon>
        <taxon>Micromonosporales</taxon>
        <taxon>Micromonosporaceae</taxon>
        <taxon>Micromonospora</taxon>
    </lineage>
</organism>
<name>A0A2W2E996_9ACTN</name>
<dbReference type="EMBL" id="POTY01000370">
    <property type="protein sequence ID" value="PZG06087.1"/>
    <property type="molecule type" value="Genomic_DNA"/>
</dbReference>
<comment type="caution">
    <text evidence="1">The sequence shown here is derived from an EMBL/GenBank/DDBJ whole genome shotgun (WGS) entry which is preliminary data.</text>
</comment>
<gene>
    <name evidence="1" type="ORF">C1I95_32320</name>
</gene>